<dbReference type="InterPro" id="IPR036866">
    <property type="entry name" value="RibonucZ/Hydroxyglut_hydro"/>
</dbReference>
<feature type="compositionally biased region" description="Basic and acidic residues" evidence="1">
    <location>
        <begin position="17"/>
        <end position="26"/>
    </location>
</feature>
<dbReference type="RefSeq" id="WP_344172402.1">
    <property type="nucleotide sequence ID" value="NZ_BAAANC010000001.1"/>
</dbReference>
<reference evidence="4" key="1">
    <citation type="journal article" date="2019" name="Int. J. Syst. Evol. Microbiol.">
        <title>The Global Catalogue of Microorganisms (GCM) 10K type strain sequencing project: providing services to taxonomists for standard genome sequencing and annotation.</title>
        <authorList>
            <consortium name="The Broad Institute Genomics Platform"/>
            <consortium name="The Broad Institute Genome Sequencing Center for Infectious Disease"/>
            <person name="Wu L."/>
            <person name="Ma J."/>
        </authorList>
    </citation>
    <scope>NUCLEOTIDE SEQUENCE [LARGE SCALE GENOMIC DNA]</scope>
    <source>
        <strain evidence="4">JCM 14303</strain>
    </source>
</reference>
<sequence>MSTTMQSTQSAVPTFAEDARLRRERPTAPVPEIAKGPEVTAEGYAMEELADGVFWLGDGSYQSMFAVTDDGVVAVDAPPTLGHNILRAIGRVTTQPVTHVIYSHHHSDHCGAMSIFPDSARRYAQRATAHRLELLADPDRPLPTDVFDDTLTIDAGDHTFELAYPGPNHAEGNSFIHLPNQRVLMLVDVIFPGWVPFSNLALSAFVPGTMHVTEKALQYDFDHLVSGHVTRPGTPEDVRVQVEYLADLRATAEAALSSVDLPSTMAAIDTSNVWAVFRAYLDAVAAATTDDLVPRWKDRLGGADVFTLPNAWAMAESLRLDLNSLGPFGTRP</sequence>
<evidence type="ECO:0000313" key="3">
    <source>
        <dbReference type="EMBL" id="GAA1519966.1"/>
    </source>
</evidence>
<evidence type="ECO:0000313" key="4">
    <source>
        <dbReference type="Proteomes" id="UP001500363"/>
    </source>
</evidence>
<feature type="region of interest" description="Disordered" evidence="1">
    <location>
        <begin position="1"/>
        <end position="26"/>
    </location>
</feature>
<evidence type="ECO:0000256" key="1">
    <source>
        <dbReference type="SAM" id="MobiDB-lite"/>
    </source>
</evidence>
<name>A0ABP4LEJ3_9ACTN</name>
<dbReference type="InterPro" id="IPR050855">
    <property type="entry name" value="NDM-1-like"/>
</dbReference>
<keyword evidence="4" id="KW-1185">Reference proteome</keyword>
<accession>A0ABP4LEJ3</accession>
<dbReference type="CDD" id="cd16276">
    <property type="entry name" value="metallo-hydrolase-like_MBL-fold"/>
    <property type="match status" value="1"/>
</dbReference>
<dbReference type="SUPFAM" id="SSF56281">
    <property type="entry name" value="Metallo-hydrolase/oxidoreductase"/>
    <property type="match status" value="1"/>
</dbReference>
<dbReference type="Pfam" id="PF00753">
    <property type="entry name" value="Lactamase_B"/>
    <property type="match status" value="1"/>
</dbReference>
<dbReference type="Gene3D" id="3.60.15.10">
    <property type="entry name" value="Ribonuclease Z/Hydroxyacylglutathione hydrolase-like"/>
    <property type="match status" value="1"/>
</dbReference>
<evidence type="ECO:0000259" key="2">
    <source>
        <dbReference type="SMART" id="SM00849"/>
    </source>
</evidence>
<dbReference type="EMBL" id="BAAANC010000001">
    <property type="protein sequence ID" value="GAA1519966.1"/>
    <property type="molecule type" value="Genomic_DNA"/>
</dbReference>
<feature type="compositionally biased region" description="Polar residues" evidence="1">
    <location>
        <begin position="1"/>
        <end position="12"/>
    </location>
</feature>
<dbReference type="SMART" id="SM00849">
    <property type="entry name" value="Lactamase_B"/>
    <property type="match status" value="1"/>
</dbReference>
<comment type="caution">
    <text evidence="3">The sequence shown here is derived from an EMBL/GenBank/DDBJ whole genome shotgun (WGS) entry which is preliminary data.</text>
</comment>
<feature type="domain" description="Metallo-beta-lactamase" evidence="2">
    <location>
        <begin position="61"/>
        <end position="228"/>
    </location>
</feature>
<protein>
    <submittedName>
        <fullName evidence="3">MBL fold metallo-hydrolase</fullName>
    </submittedName>
</protein>
<dbReference type="Proteomes" id="UP001500363">
    <property type="component" value="Unassembled WGS sequence"/>
</dbReference>
<organism evidence="3 4">
    <name type="scientific">Kribbella lupini</name>
    <dbReference type="NCBI Taxonomy" id="291602"/>
    <lineage>
        <taxon>Bacteria</taxon>
        <taxon>Bacillati</taxon>
        <taxon>Actinomycetota</taxon>
        <taxon>Actinomycetes</taxon>
        <taxon>Propionibacteriales</taxon>
        <taxon>Kribbellaceae</taxon>
        <taxon>Kribbella</taxon>
    </lineage>
</organism>
<gene>
    <name evidence="3" type="ORF">GCM10009741_20600</name>
</gene>
<dbReference type="PANTHER" id="PTHR42951">
    <property type="entry name" value="METALLO-BETA-LACTAMASE DOMAIN-CONTAINING"/>
    <property type="match status" value="1"/>
</dbReference>
<proteinExistence type="predicted"/>
<dbReference type="InterPro" id="IPR001279">
    <property type="entry name" value="Metallo-B-lactamas"/>
</dbReference>